<evidence type="ECO:0000313" key="1">
    <source>
        <dbReference type="EMBL" id="CAH2252707.1"/>
    </source>
</evidence>
<evidence type="ECO:0000313" key="2">
    <source>
        <dbReference type="Proteomes" id="UP000838756"/>
    </source>
</evidence>
<name>A0A8S4S9P7_9NEOP</name>
<dbReference type="SUPFAM" id="SSF47473">
    <property type="entry name" value="EF-hand"/>
    <property type="match status" value="1"/>
</dbReference>
<dbReference type="AlphaFoldDB" id="A0A8S4S9P7"/>
<comment type="caution">
    <text evidence="1">The sequence shown here is derived from an EMBL/GenBank/DDBJ whole genome shotgun (WGS) entry which is preliminary data.</text>
</comment>
<dbReference type="Proteomes" id="UP000838756">
    <property type="component" value="Unassembled WGS sequence"/>
</dbReference>
<dbReference type="Gene3D" id="1.10.238.10">
    <property type="entry name" value="EF-hand"/>
    <property type="match status" value="1"/>
</dbReference>
<dbReference type="EMBL" id="CAKXAJ010026039">
    <property type="protein sequence ID" value="CAH2252707.1"/>
    <property type="molecule type" value="Genomic_DNA"/>
</dbReference>
<proteinExistence type="predicted"/>
<gene>
    <name evidence="1" type="primary">jg10176</name>
    <name evidence="1" type="ORF">PAEG_LOCUS22437</name>
</gene>
<organism evidence="1 2">
    <name type="scientific">Pararge aegeria aegeria</name>
    <dbReference type="NCBI Taxonomy" id="348720"/>
    <lineage>
        <taxon>Eukaryota</taxon>
        <taxon>Metazoa</taxon>
        <taxon>Ecdysozoa</taxon>
        <taxon>Arthropoda</taxon>
        <taxon>Hexapoda</taxon>
        <taxon>Insecta</taxon>
        <taxon>Pterygota</taxon>
        <taxon>Neoptera</taxon>
        <taxon>Endopterygota</taxon>
        <taxon>Lepidoptera</taxon>
        <taxon>Glossata</taxon>
        <taxon>Ditrysia</taxon>
        <taxon>Papilionoidea</taxon>
        <taxon>Nymphalidae</taxon>
        <taxon>Satyrinae</taxon>
        <taxon>Satyrini</taxon>
        <taxon>Parargina</taxon>
        <taxon>Pararge</taxon>
    </lineage>
</organism>
<dbReference type="OrthoDB" id="7492502at2759"/>
<sequence length="116" mass="12694">MEDTFNKLKRDGHNSVDNLIAWMKDSKIVDGVKITEENARKLFDDVKDKHNVEIEKFKQAIATLAAEQKTNVEAYTKTLAKEGEKFFRAASAAAGAAAKAATGAASSAFKEAMEKK</sequence>
<dbReference type="InterPro" id="IPR011992">
    <property type="entry name" value="EF-hand-dom_pair"/>
</dbReference>
<reference evidence="1" key="1">
    <citation type="submission" date="2022-03" db="EMBL/GenBank/DDBJ databases">
        <authorList>
            <person name="Lindestad O."/>
        </authorList>
    </citation>
    <scope>NUCLEOTIDE SEQUENCE</scope>
</reference>
<keyword evidence="2" id="KW-1185">Reference proteome</keyword>
<accession>A0A8S4S9P7</accession>
<protein>
    <submittedName>
        <fullName evidence="1">Jg10176 protein</fullName>
    </submittedName>
</protein>